<proteinExistence type="predicted"/>
<dbReference type="OrthoDB" id="1624444at2"/>
<evidence type="ECO:0008006" key="5">
    <source>
        <dbReference type="Google" id="ProtNLM"/>
    </source>
</evidence>
<feature type="domain" description="Phage tail fibre protein N-terminal" evidence="1">
    <location>
        <begin position="8"/>
        <end position="153"/>
    </location>
</feature>
<dbReference type="AlphaFoldDB" id="I0GRI4"/>
<protein>
    <recommendedName>
        <fullName evidence="5">Phage tail-collar fibre protein</fullName>
    </recommendedName>
</protein>
<dbReference type="HOGENOM" id="CLU_598387_0_0_9"/>
<organism evidence="3 4">
    <name type="scientific">Selenomonas ruminantium subsp. lactilytica (strain NBRC 103574 / TAM6421)</name>
    <dbReference type="NCBI Taxonomy" id="927704"/>
    <lineage>
        <taxon>Bacteria</taxon>
        <taxon>Bacillati</taxon>
        <taxon>Bacillota</taxon>
        <taxon>Negativicutes</taxon>
        <taxon>Selenomonadales</taxon>
        <taxon>Selenomonadaceae</taxon>
        <taxon>Selenomonas</taxon>
    </lineage>
</organism>
<dbReference type="PATRIC" id="fig|927704.6.peg.1722"/>
<dbReference type="eggNOG" id="COG5301">
    <property type="taxonomic scope" value="Bacteria"/>
</dbReference>
<reference evidence="3 4" key="1">
    <citation type="submission" date="2011-10" db="EMBL/GenBank/DDBJ databases">
        <title>Whole genome sequence of Selenomonas ruminantium subsp. lactilytica TAM6421.</title>
        <authorList>
            <person name="Oguchi A."/>
            <person name="Ankai A."/>
            <person name="Kaneko J."/>
            <person name="Yamada-Narita S."/>
            <person name="Fukui S."/>
            <person name="Takahashi M."/>
            <person name="Onodera T."/>
            <person name="Kojima S."/>
            <person name="Fushimi T."/>
            <person name="Abe N."/>
            <person name="Kamio Y."/>
            <person name="Yamazaki S."/>
            <person name="Fujita N."/>
        </authorList>
    </citation>
    <scope>NUCLEOTIDE SEQUENCE [LARGE SCALE GENOMIC DNA]</scope>
    <source>
        <strain evidence="4">NBRC 103574 / TAM6421</strain>
    </source>
</reference>
<dbReference type="KEGG" id="sri:SELR_16630"/>
<evidence type="ECO:0000259" key="2">
    <source>
        <dbReference type="Pfam" id="PF21882"/>
    </source>
</evidence>
<dbReference type="Proteomes" id="UP000007887">
    <property type="component" value="Chromosome"/>
</dbReference>
<dbReference type="InterPro" id="IPR022225">
    <property type="entry name" value="Phage_tail_fibre_N"/>
</dbReference>
<sequence>MADWQGYTLTKKGQALSAKVEAGLCKLELTKMKLGDGAITSEQTLEGLTDLVSPKQIITISSISVDAGRCIVEGVVSNANLDYGYTLRELGLYATDPDDGEILYAVTVDSHPDYLQAKGGVTVVSEALNLTIQISSDSSVTAVIDPNGLLTARDLADHNSSGEAHKVLFDACIKNASISGKQITFTKGDGTTINLTTQDTTYETMTGASASKAGTAGLVPTPAAGKQGAFLRGDGTWAAISTMTGASASASGTSGLVPQPAAGSQGKYLRADGTWQTPPDNDTKYSTFVRSGGSAAAGLVPKPPTTAGATKYLREDGTWSVPPDNNTTYGVVSASANGLMTPAMLSKLNDAGAHGTVVASHYGVNGYRKWSDGFIEQWGTVDPAQFPSAGQPVTFPIAFTSTPKVMGMINQNTNSTSQSDLITTSLNIYATTSNMIAHIYSGVSNTKLKFDWIAVGY</sequence>
<dbReference type="RefSeq" id="WP_014424805.1">
    <property type="nucleotide sequence ID" value="NC_017068.1"/>
</dbReference>
<dbReference type="EMBL" id="AP012292">
    <property type="protein sequence ID" value="BAL83371.1"/>
    <property type="molecule type" value="Genomic_DNA"/>
</dbReference>
<dbReference type="Pfam" id="PF12571">
    <property type="entry name" value="Phage_tail_fib"/>
    <property type="match status" value="1"/>
</dbReference>
<accession>I0GRI4</accession>
<feature type="domain" description="Putative tail fiber protein gp53-like C-terminal" evidence="2">
    <location>
        <begin position="369"/>
        <end position="457"/>
    </location>
</feature>
<gene>
    <name evidence="3" type="ordered locus">SELR_16630</name>
</gene>
<dbReference type="InterPro" id="IPR054075">
    <property type="entry name" value="Gp53-like_C"/>
</dbReference>
<dbReference type="Pfam" id="PF21882">
    <property type="entry name" value="Gp53-like_C"/>
    <property type="match status" value="1"/>
</dbReference>
<evidence type="ECO:0000259" key="1">
    <source>
        <dbReference type="Pfam" id="PF12571"/>
    </source>
</evidence>
<name>I0GRI4_SELRL</name>
<evidence type="ECO:0000313" key="3">
    <source>
        <dbReference type="EMBL" id="BAL83371.1"/>
    </source>
</evidence>
<dbReference type="Gene3D" id="2.60.40.3940">
    <property type="match status" value="1"/>
</dbReference>
<evidence type="ECO:0000313" key="4">
    <source>
        <dbReference type="Proteomes" id="UP000007887"/>
    </source>
</evidence>